<proteinExistence type="inferred from homology"/>
<accession>A0A068UH24</accession>
<dbReference type="GO" id="GO:0080019">
    <property type="term" value="F:alcohol-forming very long-chain fatty acyl-CoA reductase activity"/>
    <property type="evidence" value="ECO:0007669"/>
    <property type="project" value="InterPro"/>
</dbReference>
<dbReference type="AlphaFoldDB" id="A0A068UH24"/>
<dbReference type="SUPFAM" id="SSF51735">
    <property type="entry name" value="NAD(P)-binding Rossmann-fold domains"/>
    <property type="match status" value="1"/>
</dbReference>
<organism evidence="3 4">
    <name type="scientific">Coffea canephora</name>
    <name type="common">Robusta coffee</name>
    <dbReference type="NCBI Taxonomy" id="49390"/>
    <lineage>
        <taxon>Eukaryota</taxon>
        <taxon>Viridiplantae</taxon>
        <taxon>Streptophyta</taxon>
        <taxon>Embryophyta</taxon>
        <taxon>Tracheophyta</taxon>
        <taxon>Spermatophyta</taxon>
        <taxon>Magnoliopsida</taxon>
        <taxon>eudicotyledons</taxon>
        <taxon>Gunneridae</taxon>
        <taxon>Pentapetalae</taxon>
        <taxon>asterids</taxon>
        <taxon>lamiids</taxon>
        <taxon>Gentianales</taxon>
        <taxon>Rubiaceae</taxon>
        <taxon>Ixoroideae</taxon>
        <taxon>Gardenieae complex</taxon>
        <taxon>Bertiereae - Coffeeae clade</taxon>
        <taxon>Coffeeae</taxon>
        <taxon>Coffea</taxon>
    </lineage>
</organism>
<sequence>MEIDKIAQFFEGKTIFITGATGFLAKIFVEKILRIQPSVKKLFLLMRPSNSKSCSQRLYQEIIDTELFKVLREK</sequence>
<evidence type="ECO:0000313" key="3">
    <source>
        <dbReference type="EMBL" id="CDP06948.1"/>
    </source>
</evidence>
<comment type="function">
    <text evidence="1">Catalyzes the reduction of fatty acyl-CoA to fatty alcohols.</text>
</comment>
<comment type="similarity">
    <text evidence="1">Belongs to the fatty acyl-CoA reductase family.</text>
</comment>
<dbReference type="InterPro" id="IPR036291">
    <property type="entry name" value="NAD(P)-bd_dom_sf"/>
</dbReference>
<dbReference type="Gramene" id="CDP06948">
    <property type="protein sequence ID" value="CDP06948"/>
    <property type="gene ID" value="GSCOC_T00024002001"/>
</dbReference>
<dbReference type="InterPro" id="IPR013120">
    <property type="entry name" value="FAR_NAD-bd"/>
</dbReference>
<dbReference type="OMA" id="EVCLLFW"/>
<dbReference type="STRING" id="49390.A0A068UH24"/>
<dbReference type="InterPro" id="IPR026055">
    <property type="entry name" value="FAR"/>
</dbReference>
<dbReference type="InParanoid" id="A0A068UH24"/>
<reference evidence="4" key="1">
    <citation type="journal article" date="2014" name="Science">
        <title>The coffee genome provides insight into the convergent evolution of caffeine biosynthesis.</title>
        <authorList>
            <person name="Denoeud F."/>
            <person name="Carretero-Paulet L."/>
            <person name="Dereeper A."/>
            <person name="Droc G."/>
            <person name="Guyot R."/>
            <person name="Pietrella M."/>
            <person name="Zheng C."/>
            <person name="Alberti A."/>
            <person name="Anthony F."/>
            <person name="Aprea G."/>
            <person name="Aury J.M."/>
            <person name="Bento P."/>
            <person name="Bernard M."/>
            <person name="Bocs S."/>
            <person name="Campa C."/>
            <person name="Cenci A."/>
            <person name="Combes M.C."/>
            <person name="Crouzillat D."/>
            <person name="Da Silva C."/>
            <person name="Daddiego L."/>
            <person name="De Bellis F."/>
            <person name="Dussert S."/>
            <person name="Garsmeur O."/>
            <person name="Gayraud T."/>
            <person name="Guignon V."/>
            <person name="Jahn K."/>
            <person name="Jamilloux V."/>
            <person name="Joet T."/>
            <person name="Labadie K."/>
            <person name="Lan T."/>
            <person name="Leclercq J."/>
            <person name="Lepelley M."/>
            <person name="Leroy T."/>
            <person name="Li L.T."/>
            <person name="Librado P."/>
            <person name="Lopez L."/>
            <person name="Munoz A."/>
            <person name="Noel B."/>
            <person name="Pallavicini A."/>
            <person name="Perrotta G."/>
            <person name="Poncet V."/>
            <person name="Pot D."/>
            <person name="Priyono X."/>
            <person name="Rigoreau M."/>
            <person name="Rouard M."/>
            <person name="Rozas J."/>
            <person name="Tranchant-Dubreuil C."/>
            <person name="VanBuren R."/>
            <person name="Zhang Q."/>
            <person name="Andrade A.C."/>
            <person name="Argout X."/>
            <person name="Bertrand B."/>
            <person name="de Kochko A."/>
            <person name="Graziosi G."/>
            <person name="Henry R.J."/>
            <person name="Jayarama X."/>
            <person name="Ming R."/>
            <person name="Nagai C."/>
            <person name="Rounsley S."/>
            <person name="Sankoff D."/>
            <person name="Giuliano G."/>
            <person name="Albert V.A."/>
            <person name="Wincker P."/>
            <person name="Lashermes P."/>
        </authorList>
    </citation>
    <scope>NUCLEOTIDE SEQUENCE [LARGE SCALE GENOMIC DNA]</scope>
    <source>
        <strain evidence="4">cv. DH200-94</strain>
    </source>
</reference>
<keyword evidence="4" id="KW-1185">Reference proteome</keyword>
<evidence type="ECO:0000259" key="2">
    <source>
        <dbReference type="Pfam" id="PF07993"/>
    </source>
</evidence>
<dbReference type="EMBL" id="HG739108">
    <property type="protein sequence ID" value="CDP06948.1"/>
    <property type="molecule type" value="Genomic_DNA"/>
</dbReference>
<keyword evidence="1" id="KW-0444">Lipid biosynthesis</keyword>
<evidence type="ECO:0000313" key="4">
    <source>
        <dbReference type="Proteomes" id="UP000295252"/>
    </source>
</evidence>
<dbReference type="PhylomeDB" id="A0A068UH24"/>
<dbReference type="Gene3D" id="3.40.50.720">
    <property type="entry name" value="NAD(P)-binding Rossmann-like Domain"/>
    <property type="match status" value="1"/>
</dbReference>
<keyword evidence="1" id="KW-0443">Lipid metabolism</keyword>
<dbReference type="EC" id="1.2.1.84" evidence="1"/>
<gene>
    <name evidence="3" type="ORF">GSCOC_T00024002001</name>
</gene>
<dbReference type="GO" id="GO:0010345">
    <property type="term" value="P:suberin biosynthetic process"/>
    <property type="evidence" value="ECO:0007669"/>
    <property type="project" value="TreeGrafter"/>
</dbReference>
<dbReference type="PANTHER" id="PTHR11011">
    <property type="entry name" value="MALE STERILITY PROTEIN 2-RELATED"/>
    <property type="match status" value="1"/>
</dbReference>
<keyword evidence="1" id="KW-0521">NADP</keyword>
<keyword evidence="1" id="KW-0560">Oxidoreductase</keyword>
<protein>
    <recommendedName>
        <fullName evidence="1">Fatty acyl-CoA reductase</fullName>
        <ecNumber evidence="1">1.2.1.84</ecNumber>
    </recommendedName>
</protein>
<dbReference type="Pfam" id="PF07993">
    <property type="entry name" value="NAD_binding_4"/>
    <property type="match status" value="1"/>
</dbReference>
<dbReference type="GO" id="GO:0035336">
    <property type="term" value="P:long-chain fatty-acyl-CoA metabolic process"/>
    <property type="evidence" value="ECO:0007669"/>
    <property type="project" value="TreeGrafter"/>
</dbReference>
<dbReference type="OrthoDB" id="909243at2759"/>
<evidence type="ECO:0000256" key="1">
    <source>
        <dbReference type="RuleBase" id="RU363097"/>
    </source>
</evidence>
<comment type="catalytic activity">
    <reaction evidence="1">
        <text>a long-chain fatty acyl-CoA + 2 NADPH + 2 H(+) = a long-chain primary fatty alcohol + 2 NADP(+) + CoA</text>
        <dbReference type="Rhea" id="RHEA:52716"/>
        <dbReference type="ChEBI" id="CHEBI:15378"/>
        <dbReference type="ChEBI" id="CHEBI:57287"/>
        <dbReference type="ChEBI" id="CHEBI:57783"/>
        <dbReference type="ChEBI" id="CHEBI:58349"/>
        <dbReference type="ChEBI" id="CHEBI:77396"/>
        <dbReference type="ChEBI" id="CHEBI:83139"/>
        <dbReference type="EC" id="1.2.1.84"/>
    </reaction>
</comment>
<dbReference type="PANTHER" id="PTHR11011:SF105">
    <property type="entry name" value="FATTY ACYL-COA REDUCTASE"/>
    <property type="match status" value="1"/>
</dbReference>
<dbReference type="Proteomes" id="UP000295252">
    <property type="component" value="Chromosome I"/>
</dbReference>
<dbReference type="GO" id="GO:0102965">
    <property type="term" value="F:alcohol-forming long-chain fatty acyl-CoA reductase activity"/>
    <property type="evidence" value="ECO:0007669"/>
    <property type="project" value="UniProtKB-EC"/>
</dbReference>
<name>A0A068UH24_COFCA</name>
<feature type="domain" description="Thioester reductase (TE)" evidence="2">
    <location>
        <begin position="17"/>
        <end position="72"/>
    </location>
</feature>